<accession>A0ACC0K1S3</accession>
<evidence type="ECO:0000313" key="2">
    <source>
        <dbReference type="Proteomes" id="UP001064048"/>
    </source>
</evidence>
<organism evidence="1 2">
    <name type="scientific">Choristoneura fumiferana</name>
    <name type="common">Spruce budworm moth</name>
    <name type="synonym">Archips fumiferana</name>
    <dbReference type="NCBI Taxonomy" id="7141"/>
    <lineage>
        <taxon>Eukaryota</taxon>
        <taxon>Metazoa</taxon>
        <taxon>Ecdysozoa</taxon>
        <taxon>Arthropoda</taxon>
        <taxon>Hexapoda</taxon>
        <taxon>Insecta</taxon>
        <taxon>Pterygota</taxon>
        <taxon>Neoptera</taxon>
        <taxon>Endopterygota</taxon>
        <taxon>Lepidoptera</taxon>
        <taxon>Glossata</taxon>
        <taxon>Ditrysia</taxon>
        <taxon>Tortricoidea</taxon>
        <taxon>Tortricidae</taxon>
        <taxon>Tortricinae</taxon>
        <taxon>Choristoneura</taxon>
    </lineage>
</organism>
<evidence type="ECO:0000313" key="1">
    <source>
        <dbReference type="EMBL" id="KAI8430320.1"/>
    </source>
</evidence>
<gene>
    <name evidence="1" type="ORF">MSG28_000627</name>
</gene>
<protein>
    <submittedName>
        <fullName evidence="1">Uncharacterized protein</fullName>
    </submittedName>
</protein>
<proteinExistence type="predicted"/>
<reference evidence="1 2" key="1">
    <citation type="journal article" date="2022" name="Genome Biol. Evol.">
        <title>The Spruce Budworm Genome: Reconstructing the Evolutionary History of Antifreeze Proteins.</title>
        <authorList>
            <person name="Beliveau C."/>
            <person name="Gagne P."/>
            <person name="Picq S."/>
            <person name="Vernygora O."/>
            <person name="Keeling C.I."/>
            <person name="Pinkney K."/>
            <person name="Doucet D."/>
            <person name="Wen F."/>
            <person name="Johnston J.S."/>
            <person name="Maaroufi H."/>
            <person name="Boyle B."/>
            <person name="Laroche J."/>
            <person name="Dewar K."/>
            <person name="Juretic N."/>
            <person name="Blackburn G."/>
            <person name="Nisole A."/>
            <person name="Brunet B."/>
            <person name="Brandao M."/>
            <person name="Lumley L."/>
            <person name="Duan J."/>
            <person name="Quan G."/>
            <person name="Lucarotti C.J."/>
            <person name="Roe A.D."/>
            <person name="Sperling F.A.H."/>
            <person name="Levesque R.C."/>
            <person name="Cusson M."/>
        </authorList>
    </citation>
    <scope>NUCLEOTIDE SEQUENCE [LARGE SCALE GENOMIC DNA]</scope>
    <source>
        <strain evidence="1">Glfc:IPQL:Cfum</strain>
    </source>
</reference>
<comment type="caution">
    <text evidence="1">The sequence shown here is derived from an EMBL/GenBank/DDBJ whole genome shotgun (WGS) entry which is preliminary data.</text>
</comment>
<keyword evidence="2" id="KW-1185">Reference proteome</keyword>
<dbReference type="Proteomes" id="UP001064048">
    <property type="component" value="Chromosome Z"/>
</dbReference>
<sequence>MSSTCFGLFRSPSSLEHATRWLPHYAPPLCSRDSHVELNSIFPHSTSMGLGRPLGFCMWDTRCGGMAGTLIVIAGYKVEAFRTITTECERALALAGGGRRAAGVRHALPATITPVTPPPRCRLSSTTC</sequence>
<dbReference type="EMBL" id="CM046131">
    <property type="protein sequence ID" value="KAI8430320.1"/>
    <property type="molecule type" value="Genomic_DNA"/>
</dbReference>
<name>A0ACC0K1S3_CHOFU</name>